<dbReference type="Pfam" id="PF09587">
    <property type="entry name" value="PGA_cap"/>
    <property type="match status" value="1"/>
</dbReference>
<name>A0A1C6T3D5_9ACTN</name>
<dbReference type="InterPro" id="IPR052169">
    <property type="entry name" value="CW_Biosynth-Accessory"/>
</dbReference>
<evidence type="ECO:0000256" key="3">
    <source>
        <dbReference type="SAM" id="Phobius"/>
    </source>
</evidence>
<dbReference type="Gene3D" id="3.60.21.10">
    <property type="match status" value="1"/>
</dbReference>
<dbReference type="SUPFAM" id="SSF56300">
    <property type="entry name" value="Metallo-dependent phosphatases"/>
    <property type="match status" value="1"/>
</dbReference>
<dbReference type="Proteomes" id="UP000199413">
    <property type="component" value="Unassembled WGS sequence"/>
</dbReference>
<keyword evidence="3" id="KW-1133">Transmembrane helix</keyword>
<evidence type="ECO:0000259" key="4">
    <source>
        <dbReference type="SMART" id="SM00854"/>
    </source>
</evidence>
<dbReference type="InterPro" id="IPR029052">
    <property type="entry name" value="Metallo-depent_PP-like"/>
</dbReference>
<organism evidence="5 6">
    <name type="scientific">Micromonospora rhizosphaerae</name>
    <dbReference type="NCBI Taxonomy" id="568872"/>
    <lineage>
        <taxon>Bacteria</taxon>
        <taxon>Bacillati</taxon>
        <taxon>Actinomycetota</taxon>
        <taxon>Actinomycetes</taxon>
        <taxon>Micromonosporales</taxon>
        <taxon>Micromonosporaceae</taxon>
        <taxon>Micromonospora</taxon>
    </lineage>
</organism>
<dbReference type="CDD" id="cd07381">
    <property type="entry name" value="MPP_CapA"/>
    <property type="match status" value="1"/>
</dbReference>
<sequence length="403" mass="42118">MSKRRRRLAIYFGCKRRSGGRWWPPGHGASPGARTLGRVIRRTALTSLAALTAVAVGVGLAGCAAGSTGPAPVWRGATPGPTPSATGTATPEPSAPVEVRLAFAGDVHFTGRTLRLLDDPETAFGAIASTLRDADVTLVNLETAVTDRGTPQPKTYHFRAPKTAFAALRAAGVDAASIANNHILDYGQQGLSDTLDAATEAQYPVFGAGRDADAAYAPWFTTVRGLRIAVLGMSQVHDLAGSWRATDTRPGVAMAFDPARATAAVRSAREQADLVIVFMHWGVEGNSCPSGEMKTFAGRLSAAGADIVVGTHAHTLLADGWLGQTYVHYGLGNFLWYGNSHSTDSGVLNLVVRDRTVVDSQFVPAAVSGSGQPVPATGVGKQRILDRLATAQRCTGLAAKRPG</sequence>
<evidence type="ECO:0000256" key="2">
    <source>
        <dbReference type="SAM" id="MobiDB-lite"/>
    </source>
</evidence>
<evidence type="ECO:0000313" key="5">
    <source>
        <dbReference type="EMBL" id="SCL36288.1"/>
    </source>
</evidence>
<dbReference type="PANTHER" id="PTHR33393">
    <property type="entry name" value="POLYGLUTAMINE SYNTHESIS ACCESSORY PROTEIN RV0574C-RELATED"/>
    <property type="match status" value="1"/>
</dbReference>
<dbReference type="PANTHER" id="PTHR33393:SF13">
    <property type="entry name" value="PGA BIOSYNTHESIS PROTEIN CAPA"/>
    <property type="match status" value="1"/>
</dbReference>
<feature type="region of interest" description="Disordered" evidence="2">
    <location>
        <begin position="70"/>
        <end position="93"/>
    </location>
</feature>
<gene>
    <name evidence="5" type="ORF">GA0070624_5512</name>
</gene>
<comment type="similarity">
    <text evidence="1">Belongs to the CapA family.</text>
</comment>
<dbReference type="AlphaFoldDB" id="A0A1C6T3D5"/>
<dbReference type="InterPro" id="IPR019079">
    <property type="entry name" value="Capsule_synth_CapA"/>
</dbReference>
<evidence type="ECO:0000313" key="6">
    <source>
        <dbReference type="Proteomes" id="UP000199413"/>
    </source>
</evidence>
<reference evidence="6" key="1">
    <citation type="submission" date="2016-06" db="EMBL/GenBank/DDBJ databases">
        <authorList>
            <person name="Varghese N."/>
            <person name="Submissions Spin"/>
        </authorList>
    </citation>
    <scope>NUCLEOTIDE SEQUENCE [LARGE SCALE GENOMIC DNA]</scope>
    <source>
        <strain evidence="6">DSM 45431</strain>
    </source>
</reference>
<keyword evidence="3" id="KW-0812">Transmembrane</keyword>
<protein>
    <submittedName>
        <fullName evidence="5">Poly-gamma-glutamate synthesis protein (Capsule biosynthesis protein)</fullName>
    </submittedName>
</protein>
<dbReference type="STRING" id="568872.GA0070624_5512"/>
<dbReference type="EMBL" id="FMHV01000002">
    <property type="protein sequence ID" value="SCL36288.1"/>
    <property type="molecule type" value="Genomic_DNA"/>
</dbReference>
<proteinExistence type="inferred from homology"/>
<feature type="domain" description="Capsule synthesis protein CapA" evidence="4">
    <location>
        <begin position="100"/>
        <end position="338"/>
    </location>
</feature>
<keyword evidence="6" id="KW-1185">Reference proteome</keyword>
<dbReference type="SMART" id="SM00854">
    <property type="entry name" value="PGA_cap"/>
    <property type="match status" value="1"/>
</dbReference>
<feature type="transmembrane region" description="Helical" evidence="3">
    <location>
        <begin position="44"/>
        <end position="62"/>
    </location>
</feature>
<feature type="compositionally biased region" description="Low complexity" evidence="2">
    <location>
        <begin position="76"/>
        <end position="93"/>
    </location>
</feature>
<accession>A0A1C6T3D5</accession>
<evidence type="ECO:0000256" key="1">
    <source>
        <dbReference type="ARBA" id="ARBA00005662"/>
    </source>
</evidence>
<keyword evidence="3" id="KW-0472">Membrane</keyword>